<gene>
    <name evidence="1" type="ORF">SAMN05216275_10563</name>
</gene>
<accession>A0A1I3L9M6</accession>
<name>A0A1I3L9M6_9ACTN</name>
<organism evidence="1 2">
    <name type="scientific">Streptosporangium canum</name>
    <dbReference type="NCBI Taxonomy" id="324952"/>
    <lineage>
        <taxon>Bacteria</taxon>
        <taxon>Bacillati</taxon>
        <taxon>Actinomycetota</taxon>
        <taxon>Actinomycetes</taxon>
        <taxon>Streptosporangiales</taxon>
        <taxon>Streptosporangiaceae</taxon>
        <taxon>Streptosporangium</taxon>
    </lineage>
</organism>
<evidence type="ECO:0008006" key="3">
    <source>
        <dbReference type="Google" id="ProtNLM"/>
    </source>
</evidence>
<dbReference type="AlphaFoldDB" id="A0A1I3L9M6"/>
<evidence type="ECO:0000313" key="2">
    <source>
        <dbReference type="Proteomes" id="UP000199111"/>
    </source>
</evidence>
<reference evidence="2" key="1">
    <citation type="submission" date="2016-10" db="EMBL/GenBank/DDBJ databases">
        <authorList>
            <person name="Varghese N."/>
            <person name="Submissions S."/>
        </authorList>
    </citation>
    <scope>NUCLEOTIDE SEQUENCE [LARGE SCALE GENOMIC DNA]</scope>
    <source>
        <strain evidence="2">CGMCC 4.2126</strain>
    </source>
</reference>
<evidence type="ECO:0000313" key="1">
    <source>
        <dbReference type="EMBL" id="SFI81473.1"/>
    </source>
</evidence>
<keyword evidence="2" id="KW-1185">Reference proteome</keyword>
<dbReference type="Proteomes" id="UP000199111">
    <property type="component" value="Unassembled WGS sequence"/>
</dbReference>
<sequence>MAGIYRLKIDQGSTVKRALRWLRNGVPVDLTGAKARMEIRTSAGGTLLHRLDTINGGLVLGGTDGTIQILIPAAASTAWGTLQGVYDLEVIFPDETVTRLIQGTVAISAEVTTGE</sequence>
<protein>
    <recommendedName>
        <fullName evidence="3">BppU N-terminal domain-containing protein</fullName>
    </recommendedName>
</protein>
<proteinExistence type="predicted"/>
<dbReference type="EMBL" id="FOQY01000005">
    <property type="protein sequence ID" value="SFI81473.1"/>
    <property type="molecule type" value="Genomic_DNA"/>
</dbReference>